<dbReference type="Gene3D" id="3.40.50.1820">
    <property type="entry name" value="alpha/beta hydrolase"/>
    <property type="match status" value="2"/>
</dbReference>
<evidence type="ECO:0000313" key="6">
    <source>
        <dbReference type="Proteomes" id="UP000887540"/>
    </source>
</evidence>
<dbReference type="InterPro" id="IPR019819">
    <property type="entry name" value="Carboxylesterase_B_CS"/>
</dbReference>
<name>A0A914C2Q3_9BILA</name>
<protein>
    <submittedName>
        <fullName evidence="7">Carboxylesterase type B domain-containing protein</fullName>
    </submittedName>
</protein>
<dbReference type="PANTHER" id="PTHR11559">
    <property type="entry name" value="CARBOXYLESTERASE"/>
    <property type="match status" value="1"/>
</dbReference>
<dbReference type="InterPro" id="IPR029058">
    <property type="entry name" value="AB_hydrolase_fold"/>
</dbReference>
<comment type="similarity">
    <text evidence="1">Belongs to the type-B carboxylesterase/lipase family.</text>
</comment>
<dbReference type="GO" id="GO:0052689">
    <property type="term" value="F:carboxylic ester hydrolase activity"/>
    <property type="evidence" value="ECO:0007669"/>
    <property type="project" value="UniProtKB-KW"/>
</dbReference>
<feature type="domain" description="Carboxylesterase type B" evidence="5">
    <location>
        <begin position="520"/>
        <end position="1027"/>
    </location>
</feature>
<evidence type="ECO:0000256" key="3">
    <source>
        <dbReference type="ARBA" id="ARBA00022801"/>
    </source>
</evidence>
<dbReference type="InterPro" id="IPR019826">
    <property type="entry name" value="Carboxylesterase_B_AS"/>
</dbReference>
<dbReference type="SUPFAM" id="SSF53474">
    <property type="entry name" value="alpha/beta-Hydrolases"/>
    <property type="match status" value="2"/>
</dbReference>
<dbReference type="InterPro" id="IPR002018">
    <property type="entry name" value="CarbesteraseB"/>
</dbReference>
<dbReference type="PROSITE" id="PS00122">
    <property type="entry name" value="CARBOXYLESTERASE_B_1"/>
    <property type="match status" value="1"/>
</dbReference>
<dbReference type="WBParaSite" id="ACRNAN_Path_1596.g6203.t1">
    <property type="protein sequence ID" value="ACRNAN_Path_1596.g6203.t1"/>
    <property type="gene ID" value="ACRNAN_Path_1596.g6203"/>
</dbReference>
<dbReference type="Pfam" id="PF00135">
    <property type="entry name" value="COesterase"/>
    <property type="match status" value="1"/>
</dbReference>
<keyword evidence="6" id="KW-1185">Reference proteome</keyword>
<dbReference type="PROSITE" id="PS00941">
    <property type="entry name" value="CARBOXYLESTERASE_B_2"/>
    <property type="match status" value="1"/>
</dbReference>
<keyword evidence="2" id="KW-0719">Serine esterase</keyword>
<reference evidence="7" key="1">
    <citation type="submission" date="2022-11" db="UniProtKB">
        <authorList>
            <consortium name="WormBaseParasite"/>
        </authorList>
    </citation>
    <scope>IDENTIFICATION</scope>
</reference>
<evidence type="ECO:0000256" key="4">
    <source>
        <dbReference type="SAM" id="SignalP"/>
    </source>
</evidence>
<evidence type="ECO:0000256" key="1">
    <source>
        <dbReference type="ARBA" id="ARBA00005964"/>
    </source>
</evidence>
<evidence type="ECO:0000256" key="2">
    <source>
        <dbReference type="ARBA" id="ARBA00022487"/>
    </source>
</evidence>
<evidence type="ECO:0000313" key="7">
    <source>
        <dbReference type="WBParaSite" id="ACRNAN_Path_1596.g6203.t1"/>
    </source>
</evidence>
<dbReference type="AlphaFoldDB" id="A0A914C2Q3"/>
<feature type="chain" id="PRO_5037409858" evidence="4">
    <location>
        <begin position="19"/>
        <end position="1053"/>
    </location>
</feature>
<accession>A0A914C2Q3</accession>
<dbReference type="InterPro" id="IPR050309">
    <property type="entry name" value="Type-B_Carboxylest/Lipase"/>
</dbReference>
<dbReference type="Proteomes" id="UP000887540">
    <property type="component" value="Unplaced"/>
</dbReference>
<organism evidence="6 7">
    <name type="scientific">Acrobeloides nanus</name>
    <dbReference type="NCBI Taxonomy" id="290746"/>
    <lineage>
        <taxon>Eukaryota</taxon>
        <taxon>Metazoa</taxon>
        <taxon>Ecdysozoa</taxon>
        <taxon>Nematoda</taxon>
        <taxon>Chromadorea</taxon>
        <taxon>Rhabditida</taxon>
        <taxon>Tylenchina</taxon>
        <taxon>Cephalobomorpha</taxon>
        <taxon>Cephaloboidea</taxon>
        <taxon>Cephalobidae</taxon>
        <taxon>Acrobeloides</taxon>
    </lineage>
</organism>
<sequence>MFTTCLLLLTQFLCGALSDLIVTINYGKLQGFSLELENDVAADIFLQIPFAEPPVKKLRLEKPQPPKKWDGVRNSTYFSHACVQHSRQSYVQDTDEDCLYLNVIAPQKKTPEGYPVLFWVHASGWEVGSGVLHGYKGIAERFTPQGIIVVTINYRLGALGFMATGTESFAGNLGLWDQVVALKFVSENIKSFGGDPNRITRLVYPAHFSDSKKVMFRPVPSSNPNEWLTLCRMEYHKQSEKLAAELNCIDNDSDKIKNCMKKKTIDEIQDAVEKLGTSRYDLNTMIYNPRIDGDFFPDSYEELIKKSPKKPTMVGFAQDEGSILTFKQINSVLNGLIITSEGQKNFKRRDLAKFIKEIVVPEKVFTNQAKEVQEKIKDFYLNRNVPENPDYKFWIQRYTDIASDVVFNIPILNDAIAKTRHNWPVYLYFTEYYNENMLPSDVFVTGSPHLAEYPYLFGFSFYQQFELNEDDLKAQKVWVDSISNFVKTGNPSTKDLKWTQFSKDKLNYMKISLEPGMEDGLNLDLENDVVADVFLRVPFAEPPVKNLRLEKPQPPKKYNDVRNSTYFGPACIQHSRKSPIQDTDEDCLHLNIIAPHKKTPEGYPVFFWIHASGWEILSSITHGYKGIAERFAPQGVIVVTTNYRLGALGFMTDGTKNFAGNLGLWDQAAALKFVSENIKAFGGDPNRITVAGGSAGGSSASILSLSPHSRDLFHQTISMSGSLYTFTAICDRVIDVSEKLAQELHCHDKDSDKIKECMRRKTIDDIQDAVEKLGTSRYELNTHLYAPRIDGDFFTDEYEELIKEAPKKPTMVGFDQDEGSVLTVSPDNTVINGLIIKQEDQEKYSREDLVKFIKEIAAPEKIFANQAKEVQDKLIDFYVNRDVPENTDYKFWLQRYTDIISDVHFNVPSINDAIAKVEQNWPVYLYFTEYFNENMLPKGFTVRGSPHLAEYPFLFGFSFYQPFDMNEDDLKAQKIWMEVISNFVKTGNPSTKDVKWTQLLKDKLNYMNMSLDPKMDEGLKLENVHLWNQLASKYAYDMIRGVKKENLLSKNEL</sequence>
<evidence type="ECO:0000259" key="5">
    <source>
        <dbReference type="Pfam" id="PF00135"/>
    </source>
</evidence>
<feature type="signal peptide" evidence="4">
    <location>
        <begin position="1"/>
        <end position="18"/>
    </location>
</feature>
<keyword evidence="3" id="KW-0378">Hydrolase</keyword>
<proteinExistence type="inferred from homology"/>
<keyword evidence="4" id="KW-0732">Signal</keyword>